<keyword evidence="3 4" id="KW-0647">Proteasome</keyword>
<gene>
    <name evidence="4" type="ORF">TPC1_17165</name>
</gene>
<dbReference type="GO" id="GO:0005737">
    <property type="term" value="C:cytoplasm"/>
    <property type="evidence" value="ECO:0007669"/>
    <property type="project" value="TreeGrafter"/>
</dbReference>
<dbReference type="EMBL" id="GDID01005337">
    <property type="protein sequence ID" value="JAP91269.1"/>
    <property type="molecule type" value="Transcribed_RNA"/>
</dbReference>
<comment type="subcellular location">
    <subcellularLocation>
        <location evidence="1">Nucleus</location>
    </subcellularLocation>
</comment>
<proteinExistence type="predicted"/>
<evidence type="ECO:0000256" key="2">
    <source>
        <dbReference type="ARBA" id="ARBA00022490"/>
    </source>
</evidence>
<dbReference type="SUPFAM" id="SSF56235">
    <property type="entry name" value="N-terminal nucleophile aminohydrolases (Ntn hydrolases)"/>
    <property type="match status" value="1"/>
</dbReference>
<keyword evidence="2" id="KW-0963">Cytoplasm</keyword>
<dbReference type="GO" id="GO:0005839">
    <property type="term" value="C:proteasome core complex"/>
    <property type="evidence" value="ECO:0007669"/>
    <property type="project" value="InterPro"/>
</dbReference>
<dbReference type="Pfam" id="PF00227">
    <property type="entry name" value="Proteasome"/>
    <property type="match status" value="1"/>
</dbReference>
<dbReference type="InterPro" id="IPR029055">
    <property type="entry name" value="Ntn_hydrolases_N"/>
</dbReference>
<evidence type="ECO:0000256" key="3">
    <source>
        <dbReference type="ARBA" id="ARBA00022942"/>
    </source>
</evidence>
<dbReference type="PANTHER" id="PTHR32194:SF2">
    <property type="entry name" value="PROTEASOME SUBUNIT BETA TYPE-1"/>
    <property type="match status" value="1"/>
</dbReference>
<dbReference type="Gene3D" id="3.60.20.10">
    <property type="entry name" value="Glutamine Phosphoribosylpyrophosphate, subunit 1, domain 1"/>
    <property type="match status" value="1"/>
</dbReference>
<dbReference type="AlphaFoldDB" id="A0A146K6X8"/>
<dbReference type="InterPro" id="IPR001353">
    <property type="entry name" value="Proteasome_sua/b"/>
</dbReference>
<dbReference type="PANTHER" id="PTHR32194">
    <property type="entry name" value="METALLOPROTEASE TLDD"/>
    <property type="match status" value="1"/>
</dbReference>
<accession>A0A146K6X8</accession>
<dbReference type="GO" id="GO:0051603">
    <property type="term" value="P:proteolysis involved in protein catabolic process"/>
    <property type="evidence" value="ECO:0007669"/>
    <property type="project" value="InterPro"/>
</dbReference>
<reference evidence="4" key="1">
    <citation type="submission" date="2015-07" db="EMBL/GenBank/DDBJ databases">
        <title>Adaptation to a free-living lifestyle via gene acquisitions in the diplomonad Trepomonas sp. PC1.</title>
        <authorList>
            <person name="Xu F."/>
            <person name="Jerlstrom-Hultqvist J."/>
            <person name="Kolisko M."/>
            <person name="Simpson A.G.B."/>
            <person name="Roger A.J."/>
            <person name="Svard S.G."/>
            <person name="Andersson J.O."/>
        </authorList>
    </citation>
    <scope>NUCLEOTIDE SEQUENCE</scope>
    <source>
        <strain evidence="4">PC1</strain>
    </source>
</reference>
<evidence type="ECO:0000256" key="1">
    <source>
        <dbReference type="ARBA" id="ARBA00004123"/>
    </source>
</evidence>
<dbReference type="InterPro" id="IPR023333">
    <property type="entry name" value="Proteasome_suB-type"/>
</dbReference>
<organism evidence="4">
    <name type="scientific">Trepomonas sp. PC1</name>
    <dbReference type="NCBI Taxonomy" id="1076344"/>
    <lineage>
        <taxon>Eukaryota</taxon>
        <taxon>Metamonada</taxon>
        <taxon>Diplomonadida</taxon>
        <taxon>Hexamitidae</taxon>
        <taxon>Hexamitinae</taxon>
        <taxon>Trepomonas</taxon>
    </lineage>
</organism>
<dbReference type="GO" id="GO:0005634">
    <property type="term" value="C:nucleus"/>
    <property type="evidence" value="ECO:0007669"/>
    <property type="project" value="UniProtKB-SubCell"/>
</dbReference>
<name>A0A146K6X8_9EUKA</name>
<evidence type="ECO:0000313" key="4">
    <source>
        <dbReference type="EMBL" id="JAP91269.1"/>
    </source>
</evidence>
<protein>
    <submittedName>
        <fullName evidence="4">Proteasome subunit beta type</fullName>
    </submittedName>
</protein>
<sequence>MDSVLAFTTKNAAVIVSEMTVNSDITVLLNKKDKIVEILNRDLMVVTGDAGDVNAHTDYLKASLNLQYFQNNKKAPSTAACANWIRNGIWESVRDHPIQVKICYAGVDENGPNLYTIDNYGCLMRPKYIAQNYSMYLILSVMDKYYKEDMNKEEMIDFVKKCITVLSRRFLLQQHRFLMKICTQDGIETIEIDHQPDLLKAE</sequence>